<sequence length="130" mass="14821">LTEENVGERLIVDWFLVRARKPHKPTMDPTLTDSIKNIIFSDANCKERSGCQRFAYCLPESRTEENVGKPDGFHDHSSQTRNRLASFSLEATGMCPGSLDSPNYHCVVRLYYSVLVYTRDPSFTSFLLLL</sequence>
<evidence type="ECO:0000313" key="1">
    <source>
        <dbReference type="EMBL" id="GBN98052.1"/>
    </source>
</evidence>
<protein>
    <submittedName>
        <fullName evidence="1">Uncharacterized protein</fullName>
    </submittedName>
</protein>
<proteinExistence type="predicted"/>
<accession>A0A4Y2TBT7</accession>
<comment type="caution">
    <text evidence="1">The sequence shown here is derived from an EMBL/GenBank/DDBJ whole genome shotgun (WGS) entry which is preliminary data.</text>
</comment>
<dbReference type="AlphaFoldDB" id="A0A4Y2TBT7"/>
<feature type="non-terminal residue" evidence="1">
    <location>
        <position position="1"/>
    </location>
</feature>
<name>A0A4Y2TBT7_ARAVE</name>
<dbReference type="Proteomes" id="UP000499080">
    <property type="component" value="Unassembled WGS sequence"/>
</dbReference>
<gene>
    <name evidence="1" type="ORF">AVEN_73056_1</name>
</gene>
<evidence type="ECO:0000313" key="2">
    <source>
        <dbReference type="Proteomes" id="UP000499080"/>
    </source>
</evidence>
<organism evidence="1 2">
    <name type="scientific">Araneus ventricosus</name>
    <name type="common">Orbweaver spider</name>
    <name type="synonym">Epeira ventricosa</name>
    <dbReference type="NCBI Taxonomy" id="182803"/>
    <lineage>
        <taxon>Eukaryota</taxon>
        <taxon>Metazoa</taxon>
        <taxon>Ecdysozoa</taxon>
        <taxon>Arthropoda</taxon>
        <taxon>Chelicerata</taxon>
        <taxon>Arachnida</taxon>
        <taxon>Araneae</taxon>
        <taxon>Araneomorphae</taxon>
        <taxon>Entelegynae</taxon>
        <taxon>Araneoidea</taxon>
        <taxon>Araneidae</taxon>
        <taxon>Araneus</taxon>
    </lineage>
</organism>
<reference evidence="1 2" key="1">
    <citation type="journal article" date="2019" name="Sci. Rep.">
        <title>Orb-weaving spider Araneus ventricosus genome elucidates the spidroin gene catalogue.</title>
        <authorList>
            <person name="Kono N."/>
            <person name="Nakamura H."/>
            <person name="Ohtoshi R."/>
            <person name="Moran D.A.P."/>
            <person name="Shinohara A."/>
            <person name="Yoshida Y."/>
            <person name="Fujiwara M."/>
            <person name="Mori M."/>
            <person name="Tomita M."/>
            <person name="Arakawa K."/>
        </authorList>
    </citation>
    <scope>NUCLEOTIDE SEQUENCE [LARGE SCALE GENOMIC DNA]</scope>
</reference>
<dbReference type="EMBL" id="BGPR01027504">
    <property type="protein sequence ID" value="GBN98052.1"/>
    <property type="molecule type" value="Genomic_DNA"/>
</dbReference>
<keyword evidence="2" id="KW-1185">Reference proteome</keyword>